<organism evidence="1 2">
    <name type="scientific">Violaceomyces palustris</name>
    <dbReference type="NCBI Taxonomy" id="1673888"/>
    <lineage>
        <taxon>Eukaryota</taxon>
        <taxon>Fungi</taxon>
        <taxon>Dikarya</taxon>
        <taxon>Basidiomycota</taxon>
        <taxon>Ustilaginomycotina</taxon>
        <taxon>Ustilaginomycetes</taxon>
        <taxon>Violaceomycetales</taxon>
        <taxon>Violaceomycetaceae</taxon>
        <taxon>Violaceomyces</taxon>
    </lineage>
</organism>
<dbReference type="EMBL" id="KZ820073">
    <property type="protein sequence ID" value="PWN49278.1"/>
    <property type="molecule type" value="Genomic_DNA"/>
</dbReference>
<name>A0ACD0NTV4_9BASI</name>
<reference evidence="1 2" key="1">
    <citation type="journal article" date="2018" name="Mol. Biol. Evol.">
        <title>Broad Genomic Sampling Reveals a Smut Pathogenic Ancestry of the Fungal Clade Ustilaginomycotina.</title>
        <authorList>
            <person name="Kijpornyongpan T."/>
            <person name="Mondo S.J."/>
            <person name="Barry K."/>
            <person name="Sandor L."/>
            <person name="Lee J."/>
            <person name="Lipzen A."/>
            <person name="Pangilinan J."/>
            <person name="LaButti K."/>
            <person name="Hainaut M."/>
            <person name="Henrissat B."/>
            <person name="Grigoriev I.V."/>
            <person name="Spatafora J.W."/>
            <person name="Aime M.C."/>
        </authorList>
    </citation>
    <scope>NUCLEOTIDE SEQUENCE [LARGE SCALE GENOMIC DNA]</scope>
    <source>
        <strain evidence="1 2">SA 807</strain>
    </source>
</reference>
<proteinExistence type="predicted"/>
<accession>A0ACD0NTV4</accession>
<sequence>MSNHSASSSYQPKPPGTLNLFGWDVPPPHPLALPPLILFTYLLLRACYFPNLPNPFPSNLKTPTWLARPISRIYPRSSSSSSSSSPPPQSNPFATEHFPDNKPWPLPSPEPSDFRLSEAKEPKYRPFKWGPDYNINMGIRPLDPTQWLVLHSSYPSYAALRLARHEVYAEKSCRTLAPPKTMSYGRPYPSLTSENPNVDPHRLAALEAARCIASFLAHRYPMLFELEPKEAFGKQDDGWSVKAIRRVALPSAGLKEMRWTLIDEYDVQGALDRGEQCDDPMRVAGELVPDDLAILLPDPKGKEEEGGEEAGSSTSYRFIAGSICTAGFWRLTDKIGLTLRDIHLKGKVPQYETKLMNPMDRFFSKLQPSKPVERNNYFFQVLEHQSRGRQGGTGEEERHPLESVKALLDGTLIPDIVSKDDEKAKPLSGGEGVEVEPGSTDQSDRREVSEREVRDRTELSWSHSSNGPERLYDQVLKGPLPVVPRKEGEQREEETPFKPPQPTRDPSYVVMRTERQTLRRLARSNAIIFTIRTYLVPLTEMAKERGVPGRLASAMRSWPEDVKWYKGSELYSDCVLPYLDEMHQKQVEELGLQVDLDHDPSQRGGGVESERERARKNYPF</sequence>
<gene>
    <name evidence="1" type="ORF">IE53DRAFT_388526</name>
</gene>
<protein>
    <submittedName>
        <fullName evidence="1">Uncharacterized protein</fullName>
    </submittedName>
</protein>
<dbReference type="Proteomes" id="UP000245626">
    <property type="component" value="Unassembled WGS sequence"/>
</dbReference>
<evidence type="ECO:0000313" key="1">
    <source>
        <dbReference type="EMBL" id="PWN49278.1"/>
    </source>
</evidence>
<evidence type="ECO:0000313" key="2">
    <source>
        <dbReference type="Proteomes" id="UP000245626"/>
    </source>
</evidence>
<keyword evidence="2" id="KW-1185">Reference proteome</keyword>